<proteinExistence type="predicted"/>
<feature type="region of interest" description="Disordered" evidence="1">
    <location>
        <begin position="157"/>
        <end position="194"/>
    </location>
</feature>
<dbReference type="Pfam" id="PF21186">
    <property type="entry name" value="DUF6852"/>
    <property type="match status" value="1"/>
</dbReference>
<dbReference type="AlphaFoldDB" id="H1Y518"/>
<dbReference type="InterPro" id="IPR049280">
    <property type="entry name" value="DUF6852"/>
</dbReference>
<dbReference type="Pfam" id="PF18347">
    <property type="entry name" value="DUF5606"/>
    <property type="match status" value="1"/>
</dbReference>
<dbReference type="Gene3D" id="2.30.30.730">
    <property type="match status" value="1"/>
</dbReference>
<dbReference type="InterPro" id="IPR049282">
    <property type="entry name" value="BVU_3817_N_sf"/>
</dbReference>
<sequence>MLFCALILLYAQQKHMNLHGIVAVSGKPGLWKALTQNKTGFILESLDAQKIKLIANLSTAKLAALDEITIFSVDEDILLKDVFKRMKAASNVPDTKTDGNKLRQFFREVAPDHDEEKVYASDMKKIVGWFHILKDMPLFNEEPAQAAPLAEEVTEVKAEEPAAPVATEVKEAEPVAAVTEEKPKAKAPKKKKAE</sequence>
<dbReference type="STRING" id="714943.Mucpa_4471"/>
<feature type="compositionally biased region" description="Basic and acidic residues" evidence="1">
    <location>
        <begin position="168"/>
        <end position="184"/>
    </location>
</feature>
<evidence type="ECO:0000313" key="5">
    <source>
        <dbReference type="Proteomes" id="UP000002774"/>
    </source>
</evidence>
<dbReference type="Proteomes" id="UP000002774">
    <property type="component" value="Chromosome"/>
</dbReference>
<dbReference type="eggNOG" id="ENOG502ZPSM">
    <property type="taxonomic scope" value="Bacteria"/>
</dbReference>
<evidence type="ECO:0000256" key="1">
    <source>
        <dbReference type="SAM" id="MobiDB-lite"/>
    </source>
</evidence>
<feature type="domain" description="DUF6852" evidence="3">
    <location>
        <begin position="68"/>
        <end position="133"/>
    </location>
</feature>
<evidence type="ECO:0000259" key="3">
    <source>
        <dbReference type="Pfam" id="PF21186"/>
    </source>
</evidence>
<feature type="compositionally biased region" description="Basic residues" evidence="1">
    <location>
        <begin position="185"/>
        <end position="194"/>
    </location>
</feature>
<dbReference type="InterPro" id="IPR041218">
    <property type="entry name" value="DUF5606"/>
</dbReference>
<dbReference type="HOGENOM" id="CLU_118060_0_0_10"/>
<dbReference type="EMBL" id="CM001403">
    <property type="protein sequence ID" value="EHQ28561.1"/>
    <property type="molecule type" value="Genomic_DNA"/>
</dbReference>
<accession>H1Y518</accession>
<dbReference type="InterPro" id="IPR049281">
    <property type="entry name" value="BVU_3817-like_C_sf"/>
</dbReference>
<reference evidence="4" key="1">
    <citation type="submission" date="2011-09" db="EMBL/GenBank/DDBJ databases">
        <title>The permanent draft genome of Mucilaginibacter paludis DSM 18603.</title>
        <authorList>
            <consortium name="US DOE Joint Genome Institute (JGI-PGF)"/>
            <person name="Lucas S."/>
            <person name="Han J."/>
            <person name="Lapidus A."/>
            <person name="Bruce D."/>
            <person name="Goodwin L."/>
            <person name="Pitluck S."/>
            <person name="Peters L."/>
            <person name="Kyrpides N."/>
            <person name="Mavromatis K."/>
            <person name="Ivanova N."/>
            <person name="Mikhailova N."/>
            <person name="Held B."/>
            <person name="Detter J.C."/>
            <person name="Tapia R."/>
            <person name="Han C."/>
            <person name="Land M."/>
            <person name="Hauser L."/>
            <person name="Markowitz V."/>
            <person name="Cheng J.-F."/>
            <person name="Hugenholtz P."/>
            <person name="Woyke T."/>
            <person name="Wu D."/>
            <person name="Tindall B."/>
            <person name="Brambilla E."/>
            <person name="Klenk H.-P."/>
            <person name="Eisen J.A."/>
        </authorList>
    </citation>
    <scope>NUCLEOTIDE SEQUENCE [LARGE SCALE GENOMIC DNA]</scope>
    <source>
        <strain evidence="4">DSM 18603</strain>
    </source>
</reference>
<evidence type="ECO:0000259" key="2">
    <source>
        <dbReference type="Pfam" id="PF18347"/>
    </source>
</evidence>
<feature type="domain" description="DUF5606" evidence="2">
    <location>
        <begin position="18"/>
        <end position="65"/>
    </location>
</feature>
<evidence type="ECO:0000313" key="4">
    <source>
        <dbReference type="EMBL" id="EHQ28561.1"/>
    </source>
</evidence>
<name>H1Y518_9SPHI</name>
<organism evidence="4 5">
    <name type="scientific">Mucilaginibacter paludis DSM 18603</name>
    <dbReference type="NCBI Taxonomy" id="714943"/>
    <lineage>
        <taxon>Bacteria</taxon>
        <taxon>Pseudomonadati</taxon>
        <taxon>Bacteroidota</taxon>
        <taxon>Sphingobacteriia</taxon>
        <taxon>Sphingobacteriales</taxon>
        <taxon>Sphingobacteriaceae</taxon>
        <taxon>Mucilaginibacter</taxon>
    </lineage>
</organism>
<keyword evidence="5" id="KW-1185">Reference proteome</keyword>
<gene>
    <name evidence="4" type="ORF">Mucpa_4471</name>
</gene>
<protein>
    <submittedName>
        <fullName evidence="4">Uncharacterized protein</fullName>
    </submittedName>
</protein>
<dbReference type="Gene3D" id="1.10.10.1650">
    <property type="match status" value="1"/>
</dbReference>